<keyword evidence="2" id="KW-0805">Transcription regulation</keyword>
<dbReference type="SUPFAM" id="SSF88659">
    <property type="entry name" value="Sigma3 and sigma4 domains of RNA polymerase sigma factors"/>
    <property type="match status" value="1"/>
</dbReference>
<evidence type="ECO:0000256" key="4">
    <source>
        <dbReference type="ARBA" id="ARBA00023163"/>
    </source>
</evidence>
<dbReference type="PANTHER" id="PTHR43133">
    <property type="entry name" value="RNA POLYMERASE ECF-TYPE SIGMA FACTO"/>
    <property type="match status" value="1"/>
</dbReference>
<dbReference type="PANTHER" id="PTHR43133:SF64">
    <property type="entry name" value="ECF SIGMA FACTOR"/>
    <property type="match status" value="1"/>
</dbReference>
<dbReference type="InterPro" id="IPR014284">
    <property type="entry name" value="RNA_pol_sigma-70_dom"/>
</dbReference>
<evidence type="ECO:0000259" key="6">
    <source>
        <dbReference type="Pfam" id="PF08281"/>
    </source>
</evidence>
<dbReference type="Proteomes" id="UP001319121">
    <property type="component" value="Chromosome"/>
</dbReference>
<feature type="domain" description="RNA polymerase sigma-70 region 2" evidence="5">
    <location>
        <begin position="26"/>
        <end position="86"/>
    </location>
</feature>
<dbReference type="CDD" id="cd06171">
    <property type="entry name" value="Sigma70_r4"/>
    <property type="match status" value="1"/>
</dbReference>
<dbReference type="InterPro" id="IPR013249">
    <property type="entry name" value="RNA_pol_sigma70_r4_t2"/>
</dbReference>
<keyword evidence="4" id="KW-0804">Transcription</keyword>
<dbReference type="NCBIfam" id="NF006550">
    <property type="entry name" value="PRK09047.1"/>
    <property type="match status" value="1"/>
</dbReference>
<keyword evidence="8" id="KW-1185">Reference proteome</keyword>
<protein>
    <submittedName>
        <fullName evidence="7">RNA polymerase sigma factor</fullName>
    </submittedName>
</protein>
<organism evidence="7 8">
    <name type="scientific">Ferrigenium kumadai</name>
    <dbReference type="NCBI Taxonomy" id="1682490"/>
    <lineage>
        <taxon>Bacteria</taxon>
        <taxon>Pseudomonadati</taxon>
        <taxon>Pseudomonadota</taxon>
        <taxon>Betaproteobacteria</taxon>
        <taxon>Nitrosomonadales</taxon>
        <taxon>Gallionellaceae</taxon>
        <taxon>Ferrigenium</taxon>
    </lineage>
</organism>
<dbReference type="RefSeq" id="WP_212787196.1">
    <property type="nucleotide sequence ID" value="NZ_AP019536.1"/>
</dbReference>
<dbReference type="GO" id="GO:0016987">
    <property type="term" value="F:sigma factor activity"/>
    <property type="evidence" value="ECO:0007669"/>
    <property type="project" value="UniProtKB-KW"/>
</dbReference>
<dbReference type="NCBIfam" id="TIGR02937">
    <property type="entry name" value="sigma70-ECF"/>
    <property type="match status" value="1"/>
</dbReference>
<dbReference type="KEGG" id="fku:FGKAn22_17040"/>
<proteinExistence type="inferred from homology"/>
<dbReference type="Pfam" id="PF04542">
    <property type="entry name" value="Sigma70_r2"/>
    <property type="match status" value="1"/>
</dbReference>
<dbReference type="Pfam" id="PF08281">
    <property type="entry name" value="Sigma70_r4_2"/>
    <property type="match status" value="1"/>
</dbReference>
<gene>
    <name evidence="7" type="ORF">FGKAn22_17040</name>
</gene>
<dbReference type="Gene3D" id="1.10.10.10">
    <property type="entry name" value="Winged helix-like DNA-binding domain superfamily/Winged helix DNA-binding domain"/>
    <property type="match status" value="1"/>
</dbReference>
<dbReference type="InterPro" id="IPR039425">
    <property type="entry name" value="RNA_pol_sigma-70-like"/>
</dbReference>
<reference evidence="7 8" key="1">
    <citation type="submission" date="2019-03" db="EMBL/GenBank/DDBJ databases">
        <title>Complete genome sequence of Ferrigenium kumadai strain An22, a microaerophilic iron-oxidizing bacterium isolated from a paddy field soil.</title>
        <authorList>
            <person name="Watanabe T."/>
            <person name="Asakawa S."/>
        </authorList>
    </citation>
    <scope>NUCLEOTIDE SEQUENCE [LARGE SCALE GENOMIC DNA]</scope>
    <source>
        <strain evidence="7 8">An22</strain>
    </source>
</reference>
<dbReference type="GO" id="GO:0006352">
    <property type="term" value="P:DNA-templated transcription initiation"/>
    <property type="evidence" value="ECO:0007669"/>
    <property type="project" value="InterPro"/>
</dbReference>
<evidence type="ECO:0000313" key="7">
    <source>
        <dbReference type="EMBL" id="BBJ00012.1"/>
    </source>
</evidence>
<accession>A0AAN1W0U2</accession>
<dbReference type="SUPFAM" id="SSF88946">
    <property type="entry name" value="Sigma2 domain of RNA polymerase sigma factors"/>
    <property type="match status" value="1"/>
</dbReference>
<evidence type="ECO:0000259" key="5">
    <source>
        <dbReference type="Pfam" id="PF04542"/>
    </source>
</evidence>
<evidence type="ECO:0000256" key="3">
    <source>
        <dbReference type="ARBA" id="ARBA00023082"/>
    </source>
</evidence>
<dbReference type="InterPro" id="IPR036388">
    <property type="entry name" value="WH-like_DNA-bd_sf"/>
</dbReference>
<sequence>MLPFPQSKEPKLSTSTELSDFLVSVERRAYKQALFAVRDEHAALDIVQEAMIKLAEKYGNKPAAELPLLFQRILQNTIRDHYRRQKVRTAWTSLFSSFAPQNEGEEFDPLETLQDDENHAVPATPDESLQQNQIIAQIEQALNKLPARQREAFLLRYWEGLDTAETAAAMGCTEGSVKTHCSRAVNALAVSLKAKGVELP</sequence>
<feature type="domain" description="RNA polymerase sigma factor 70 region 4 type 2" evidence="6">
    <location>
        <begin position="136"/>
        <end position="188"/>
    </location>
</feature>
<keyword evidence="3" id="KW-0731">Sigma factor</keyword>
<dbReference type="EMBL" id="AP019536">
    <property type="protein sequence ID" value="BBJ00012.1"/>
    <property type="molecule type" value="Genomic_DNA"/>
</dbReference>
<dbReference type="InterPro" id="IPR007627">
    <property type="entry name" value="RNA_pol_sigma70_r2"/>
</dbReference>
<comment type="similarity">
    <text evidence="1">Belongs to the sigma-70 factor family. ECF subfamily.</text>
</comment>
<evidence type="ECO:0000256" key="2">
    <source>
        <dbReference type="ARBA" id="ARBA00023015"/>
    </source>
</evidence>
<dbReference type="GO" id="GO:0003677">
    <property type="term" value="F:DNA binding"/>
    <property type="evidence" value="ECO:0007669"/>
    <property type="project" value="InterPro"/>
</dbReference>
<dbReference type="Gene3D" id="1.10.1740.10">
    <property type="match status" value="1"/>
</dbReference>
<name>A0AAN1W0U2_9PROT</name>
<evidence type="ECO:0000256" key="1">
    <source>
        <dbReference type="ARBA" id="ARBA00010641"/>
    </source>
</evidence>
<evidence type="ECO:0000313" key="8">
    <source>
        <dbReference type="Proteomes" id="UP001319121"/>
    </source>
</evidence>
<dbReference type="InterPro" id="IPR013324">
    <property type="entry name" value="RNA_pol_sigma_r3/r4-like"/>
</dbReference>
<dbReference type="InterPro" id="IPR013325">
    <property type="entry name" value="RNA_pol_sigma_r2"/>
</dbReference>
<dbReference type="AlphaFoldDB" id="A0AAN1W0U2"/>